<keyword evidence="1" id="KW-0489">Methyltransferase</keyword>
<dbReference type="InterPro" id="IPR012327">
    <property type="entry name" value="MeTrfase_D12"/>
</dbReference>
<dbReference type="Gene3D" id="3.40.50.150">
    <property type="entry name" value="Vaccinia Virus protein VP39"/>
    <property type="match status" value="2"/>
</dbReference>
<dbReference type="GO" id="GO:1904047">
    <property type="term" value="F:S-adenosyl-L-methionine binding"/>
    <property type="evidence" value="ECO:0007669"/>
    <property type="project" value="TreeGrafter"/>
</dbReference>
<evidence type="ECO:0000313" key="4">
    <source>
        <dbReference type="EMBL" id="GHO94821.1"/>
    </source>
</evidence>
<evidence type="ECO:0008006" key="6">
    <source>
        <dbReference type="Google" id="ProtNLM"/>
    </source>
</evidence>
<dbReference type="GO" id="GO:0043565">
    <property type="term" value="F:sequence-specific DNA binding"/>
    <property type="evidence" value="ECO:0007669"/>
    <property type="project" value="TreeGrafter"/>
</dbReference>
<dbReference type="PRINTS" id="PR00505">
    <property type="entry name" value="D12N6MTFRASE"/>
</dbReference>
<dbReference type="RefSeq" id="WP_220205533.1">
    <property type="nucleotide sequence ID" value="NZ_BNJK01000001.1"/>
</dbReference>
<dbReference type="Pfam" id="PF02086">
    <property type="entry name" value="MethyltransfD12"/>
    <property type="match status" value="1"/>
</dbReference>
<evidence type="ECO:0000256" key="3">
    <source>
        <dbReference type="ARBA" id="ARBA00022691"/>
    </source>
</evidence>
<organism evidence="4 5">
    <name type="scientific">Reticulibacter mediterranei</name>
    <dbReference type="NCBI Taxonomy" id="2778369"/>
    <lineage>
        <taxon>Bacteria</taxon>
        <taxon>Bacillati</taxon>
        <taxon>Chloroflexota</taxon>
        <taxon>Ktedonobacteria</taxon>
        <taxon>Ktedonobacterales</taxon>
        <taxon>Reticulibacteraceae</taxon>
        <taxon>Reticulibacter</taxon>
    </lineage>
</organism>
<accession>A0A8J3IT44</accession>
<sequence length="306" mass="34704">MKKPFGWYGGKEALAPTLVSLLPVHQVYCEVFGGSGALLFAKSPSPLEIFNDLDSGVVNFFRVLRDPEQAEVLQHQLALTPYAREEYYACLKHWEEAPDPIEKARQWYAGVMLSMNSSIRNTGWSSTKKPGSNPARGWTSNIANLSACTSRLAHVQIDHRDFETVMHAYDSPHTCFYLDPPYVLETRRKHLCYHHEMSEVDHERLLSCVQQVKGMILLSGYAHPLYQEALASWHCLTLNVRCSSAVRVSAENGEATRASWTRTECIWMNAACVQSQPSLFHALMGDEDRQEILLKQSHHGEREKNV</sequence>
<dbReference type="AlphaFoldDB" id="A0A8J3IT44"/>
<dbReference type="SUPFAM" id="SSF53335">
    <property type="entry name" value="S-adenosyl-L-methionine-dependent methyltransferases"/>
    <property type="match status" value="1"/>
</dbReference>
<keyword evidence="3" id="KW-0949">S-adenosyl-L-methionine</keyword>
<dbReference type="GO" id="GO:0009007">
    <property type="term" value="F:site-specific DNA-methyltransferase (adenine-specific) activity"/>
    <property type="evidence" value="ECO:0007669"/>
    <property type="project" value="UniProtKB-EC"/>
</dbReference>
<keyword evidence="2" id="KW-0808">Transferase</keyword>
<evidence type="ECO:0000313" key="5">
    <source>
        <dbReference type="Proteomes" id="UP000597444"/>
    </source>
</evidence>
<gene>
    <name evidence="4" type="ORF">KSF_048690</name>
</gene>
<dbReference type="EMBL" id="BNJK01000001">
    <property type="protein sequence ID" value="GHO94821.1"/>
    <property type="molecule type" value="Genomic_DNA"/>
</dbReference>
<comment type="caution">
    <text evidence="4">The sequence shown here is derived from an EMBL/GenBank/DDBJ whole genome shotgun (WGS) entry which is preliminary data.</text>
</comment>
<proteinExistence type="predicted"/>
<dbReference type="PANTHER" id="PTHR30481">
    <property type="entry name" value="DNA ADENINE METHYLASE"/>
    <property type="match status" value="1"/>
</dbReference>
<reference evidence="4" key="1">
    <citation type="submission" date="2020-10" db="EMBL/GenBank/DDBJ databases">
        <title>Taxonomic study of unclassified bacteria belonging to the class Ktedonobacteria.</title>
        <authorList>
            <person name="Yabe S."/>
            <person name="Wang C.M."/>
            <person name="Zheng Y."/>
            <person name="Sakai Y."/>
            <person name="Cavaletti L."/>
            <person name="Monciardini P."/>
            <person name="Donadio S."/>
        </authorList>
    </citation>
    <scope>NUCLEOTIDE SEQUENCE</scope>
    <source>
        <strain evidence="4">ID150040</strain>
    </source>
</reference>
<evidence type="ECO:0000256" key="1">
    <source>
        <dbReference type="ARBA" id="ARBA00022603"/>
    </source>
</evidence>
<dbReference type="GO" id="GO:0032259">
    <property type="term" value="P:methylation"/>
    <property type="evidence" value="ECO:0007669"/>
    <property type="project" value="UniProtKB-KW"/>
</dbReference>
<dbReference type="Proteomes" id="UP000597444">
    <property type="component" value="Unassembled WGS sequence"/>
</dbReference>
<dbReference type="InterPro" id="IPR029063">
    <property type="entry name" value="SAM-dependent_MTases_sf"/>
</dbReference>
<evidence type="ECO:0000256" key="2">
    <source>
        <dbReference type="ARBA" id="ARBA00022679"/>
    </source>
</evidence>
<dbReference type="PANTHER" id="PTHR30481:SF4">
    <property type="entry name" value="SITE-SPECIFIC DNA-METHYLTRANSFERASE (ADENINE-SPECIFIC)"/>
    <property type="match status" value="1"/>
</dbReference>
<name>A0A8J3IT44_9CHLR</name>
<keyword evidence="5" id="KW-1185">Reference proteome</keyword>
<dbReference type="GO" id="GO:0009307">
    <property type="term" value="P:DNA restriction-modification system"/>
    <property type="evidence" value="ECO:0007669"/>
    <property type="project" value="InterPro"/>
</dbReference>
<protein>
    <recommendedName>
        <fullName evidence="6">Site-specific DNA-methyltransferase (adenine-specific)</fullName>
    </recommendedName>
</protein>
<dbReference type="GO" id="GO:0006298">
    <property type="term" value="P:mismatch repair"/>
    <property type="evidence" value="ECO:0007669"/>
    <property type="project" value="TreeGrafter"/>
</dbReference>